<protein>
    <submittedName>
        <fullName evidence="2">Uncharacterized protein</fullName>
    </submittedName>
</protein>
<gene>
    <name evidence="2" type="ORF">JVT61DRAFT_12623</name>
</gene>
<name>A0A8I2YDT2_9AGAM</name>
<feature type="region of interest" description="Disordered" evidence="1">
    <location>
        <begin position="66"/>
        <end position="109"/>
    </location>
</feature>
<organism evidence="2 3">
    <name type="scientific">Boletus reticuloceps</name>
    <dbReference type="NCBI Taxonomy" id="495285"/>
    <lineage>
        <taxon>Eukaryota</taxon>
        <taxon>Fungi</taxon>
        <taxon>Dikarya</taxon>
        <taxon>Basidiomycota</taxon>
        <taxon>Agaricomycotina</taxon>
        <taxon>Agaricomycetes</taxon>
        <taxon>Agaricomycetidae</taxon>
        <taxon>Boletales</taxon>
        <taxon>Boletineae</taxon>
        <taxon>Boletaceae</taxon>
        <taxon>Boletoideae</taxon>
        <taxon>Boletus</taxon>
    </lineage>
</organism>
<comment type="caution">
    <text evidence="2">The sequence shown here is derived from an EMBL/GenBank/DDBJ whole genome shotgun (WGS) entry which is preliminary data.</text>
</comment>
<feature type="compositionally biased region" description="Basic and acidic residues" evidence="1">
    <location>
        <begin position="66"/>
        <end position="92"/>
    </location>
</feature>
<sequence length="109" mass="12365">MGANSVEQLKQSIVTDVALTQEEMTHLEELYACRFPSIEPQLVDRSSSTDMSKSLFAVTANEMERHRLNNKEPELCKKENTDARRTKTRDTASRSGGWVAQHCKKKPIV</sequence>
<accession>A0A8I2YDT2</accession>
<dbReference type="AlphaFoldDB" id="A0A8I2YDT2"/>
<evidence type="ECO:0000313" key="2">
    <source>
        <dbReference type="EMBL" id="KAG6369987.1"/>
    </source>
</evidence>
<reference evidence="2" key="1">
    <citation type="submission" date="2021-03" db="EMBL/GenBank/DDBJ databases">
        <title>Evolutionary innovations through gain and loss of genes in the ectomycorrhizal Boletales.</title>
        <authorList>
            <person name="Wu G."/>
            <person name="Miyauchi S."/>
            <person name="Morin E."/>
            <person name="Yang Z.-L."/>
            <person name="Xu J."/>
            <person name="Martin F.M."/>
        </authorList>
    </citation>
    <scope>NUCLEOTIDE SEQUENCE</scope>
    <source>
        <strain evidence="2">BR01</strain>
    </source>
</reference>
<dbReference type="EMBL" id="JAGFBS010000059">
    <property type="protein sequence ID" value="KAG6369987.1"/>
    <property type="molecule type" value="Genomic_DNA"/>
</dbReference>
<keyword evidence="3" id="KW-1185">Reference proteome</keyword>
<evidence type="ECO:0000256" key="1">
    <source>
        <dbReference type="SAM" id="MobiDB-lite"/>
    </source>
</evidence>
<dbReference type="Proteomes" id="UP000683000">
    <property type="component" value="Unassembled WGS sequence"/>
</dbReference>
<evidence type="ECO:0000313" key="3">
    <source>
        <dbReference type="Proteomes" id="UP000683000"/>
    </source>
</evidence>
<proteinExistence type="predicted"/>